<dbReference type="InterPro" id="IPR050843">
    <property type="entry name" value="Glycosyl_Hydrlase_38"/>
</dbReference>
<organism evidence="3">
    <name type="scientific">Medioppia subpectinata</name>
    <dbReference type="NCBI Taxonomy" id="1979941"/>
    <lineage>
        <taxon>Eukaryota</taxon>
        <taxon>Metazoa</taxon>
        <taxon>Ecdysozoa</taxon>
        <taxon>Arthropoda</taxon>
        <taxon>Chelicerata</taxon>
        <taxon>Arachnida</taxon>
        <taxon>Acari</taxon>
        <taxon>Acariformes</taxon>
        <taxon>Sarcoptiformes</taxon>
        <taxon>Oribatida</taxon>
        <taxon>Brachypylina</taxon>
        <taxon>Oppioidea</taxon>
        <taxon>Oppiidae</taxon>
        <taxon>Medioppia</taxon>
    </lineage>
</organism>
<dbReference type="Pfam" id="PF17677">
    <property type="entry name" value="Glyco_hydro38C2"/>
    <property type="match status" value="1"/>
</dbReference>
<feature type="domain" description="Glycosyl hydrolases family 38 C-terminal" evidence="2">
    <location>
        <begin position="626"/>
        <end position="728"/>
    </location>
</feature>
<dbReference type="AlphaFoldDB" id="A0A7R9PTT1"/>
<evidence type="ECO:0000259" key="2">
    <source>
        <dbReference type="Pfam" id="PF17677"/>
    </source>
</evidence>
<dbReference type="Pfam" id="PF07748">
    <property type="entry name" value="Glyco_hydro_38C"/>
    <property type="match status" value="1"/>
</dbReference>
<dbReference type="InterPro" id="IPR011682">
    <property type="entry name" value="Glyco_hydro_38_C"/>
</dbReference>
<protein>
    <submittedName>
        <fullName evidence="3">Uncharacterized protein</fullName>
    </submittedName>
</protein>
<proteinExistence type="predicted"/>
<keyword evidence="4" id="KW-1185">Reference proteome</keyword>
<dbReference type="InterPro" id="IPR041147">
    <property type="entry name" value="GH38_C"/>
</dbReference>
<dbReference type="InterPro" id="IPR011013">
    <property type="entry name" value="Gal_mutarotase_sf_dom"/>
</dbReference>
<dbReference type="GO" id="GO:0030246">
    <property type="term" value="F:carbohydrate binding"/>
    <property type="evidence" value="ECO:0007669"/>
    <property type="project" value="InterPro"/>
</dbReference>
<dbReference type="OrthoDB" id="2016903at2759"/>
<feature type="domain" description="Glycosyl hydrolase family 38 C-terminal" evidence="1">
    <location>
        <begin position="504"/>
        <end position="596"/>
    </location>
</feature>
<accession>A0A7R9PTT1</accession>
<sequence>MIKRIFRLRKIVSANLIRDVPTNRKISTITTTLSDRLLDSVKESVDNFMATDYVQNILMTGEMTEYNIQYAKIHWKRSKDIIGGERLVDKKAYSLSPTEYDNQTMAELCRVLPVVIAQYYDGFEQLLGGIGPEITSLAMDESMIDYNIMFYTEMKHGSFVRLIASQLVSVWFIDEMYEYLKLQSQYAPTPLSNYLLYLDFDNKALLTVLRSLIDPKAGDISAEEETQLIQLVKEVNDVEINRITTTLSDRLLDSVKESVDNFMATDYVQNILMTGEMTEYNIQYAKIHWKRSKDIIGGDNIFGSVAQYWFFIVWTLKCASHCIPGTEDGISIPSNTTPCLIGESEEFPSLCKEQHQLVSVYTDDCNGVFEVDKKAYSISPTEYDNQTMTELCRVLPVVIAQYYEEFEQLLGGIGPEITSKAMDESMIDYNIMIYTEMKHGSFVRLIASQLVSVWFIDEMYEYLKLQSQYAPTPLSNYLLYLDFDNKALLTVLRSLIDPKAGDISTEEETQLIQLVKEVNDVEIKHHIKEGLSQVIRVDHRSDAIEFDYTCGPIPMADGNGKELVFWWQTNLTTGGVFYTDSNGRQTMRRRRDYRPTYNLTVTQRHKGRGGRLAIAYTALYNPLPRNIHLLTLERWANRTLLLRLEHFYQWNESREWSTPVRVELRDVFREFVVYDVKETTLSAAENILAVRRLRFSETNTNKRFEPKRHELNTTDLSVIINPMEIRTFIIKTKPR</sequence>
<dbReference type="Gene3D" id="2.70.98.30">
    <property type="entry name" value="Golgi alpha-mannosidase II, domain 4"/>
    <property type="match status" value="1"/>
</dbReference>
<reference evidence="3" key="1">
    <citation type="submission" date="2020-11" db="EMBL/GenBank/DDBJ databases">
        <authorList>
            <person name="Tran Van P."/>
        </authorList>
    </citation>
    <scope>NUCLEOTIDE SEQUENCE</scope>
</reference>
<dbReference type="GO" id="GO:0004559">
    <property type="term" value="F:alpha-mannosidase activity"/>
    <property type="evidence" value="ECO:0007669"/>
    <property type="project" value="InterPro"/>
</dbReference>
<dbReference type="EMBL" id="CAJPIZ010000019">
    <property type="protein sequence ID" value="CAG2100056.1"/>
    <property type="molecule type" value="Genomic_DNA"/>
</dbReference>
<name>A0A7R9PTT1_9ACAR</name>
<evidence type="ECO:0000313" key="4">
    <source>
        <dbReference type="Proteomes" id="UP000759131"/>
    </source>
</evidence>
<dbReference type="SUPFAM" id="SSF74650">
    <property type="entry name" value="Galactose mutarotase-like"/>
    <property type="match status" value="1"/>
</dbReference>
<gene>
    <name evidence="3" type="ORF">OSB1V03_LOCUS126</name>
</gene>
<dbReference type="GO" id="GO:0006013">
    <property type="term" value="P:mannose metabolic process"/>
    <property type="evidence" value="ECO:0007669"/>
    <property type="project" value="InterPro"/>
</dbReference>
<evidence type="ECO:0000313" key="3">
    <source>
        <dbReference type="EMBL" id="CAD7619626.1"/>
    </source>
</evidence>
<dbReference type="PANTHER" id="PTHR11607">
    <property type="entry name" value="ALPHA-MANNOSIDASE"/>
    <property type="match status" value="1"/>
</dbReference>
<dbReference type="Proteomes" id="UP000759131">
    <property type="component" value="Unassembled WGS sequence"/>
</dbReference>
<dbReference type="Gene3D" id="2.60.40.1360">
    <property type="match status" value="1"/>
</dbReference>
<dbReference type="PANTHER" id="PTHR11607:SF3">
    <property type="entry name" value="LYSOSOMAL ALPHA-MANNOSIDASE"/>
    <property type="match status" value="1"/>
</dbReference>
<evidence type="ECO:0000259" key="1">
    <source>
        <dbReference type="Pfam" id="PF07748"/>
    </source>
</evidence>
<dbReference type="EMBL" id="OC854594">
    <property type="protein sequence ID" value="CAD7619626.1"/>
    <property type="molecule type" value="Genomic_DNA"/>
</dbReference>